<dbReference type="EMBL" id="UINC01002864">
    <property type="protein sequence ID" value="SVA01061.1"/>
    <property type="molecule type" value="Genomic_DNA"/>
</dbReference>
<feature type="non-terminal residue" evidence="1">
    <location>
        <position position="281"/>
    </location>
</feature>
<dbReference type="AlphaFoldDB" id="A0A381SCM6"/>
<reference evidence="1" key="1">
    <citation type="submission" date="2018-05" db="EMBL/GenBank/DDBJ databases">
        <authorList>
            <person name="Lanie J.A."/>
            <person name="Ng W.-L."/>
            <person name="Kazmierczak K.M."/>
            <person name="Andrzejewski T.M."/>
            <person name="Davidsen T.M."/>
            <person name="Wayne K.J."/>
            <person name="Tettelin H."/>
            <person name="Glass J.I."/>
            <person name="Rusch D."/>
            <person name="Podicherti R."/>
            <person name="Tsui H.-C.T."/>
            <person name="Winkler M.E."/>
        </authorList>
    </citation>
    <scope>NUCLEOTIDE SEQUENCE</scope>
</reference>
<accession>A0A381SCM6</accession>
<sequence length="281" mass="29993">MRRLVCLTAAAMLVGCNIEEITIVEIEDVIIAEIYVNLNEDPTENEVRAYLHHTVGAPEGVDELPNAQVVVRRSDGLTLNLAENVLEACLDTLPTTGSGVCFLANPAQTPSLSPGDLLEVEVTFVGGGTLLGATRVPSAFQVVGMPTACRLNPNTLLPITWSKAEGAWAYLNETSILGLPDALKPEGIVVEDDPLELLGLSISDQDTTIVFPSEFGLFDRFDLDQDLSTRLQDGIPDSTTAEVSITAVEGNFVNWQRGGNFNPSGQVRVPSLRGDGTGVFG</sequence>
<name>A0A381SCM6_9ZZZZ</name>
<proteinExistence type="predicted"/>
<evidence type="ECO:0000313" key="1">
    <source>
        <dbReference type="EMBL" id="SVA01061.1"/>
    </source>
</evidence>
<gene>
    <name evidence="1" type="ORF">METZ01_LOCUS53915</name>
</gene>
<organism evidence="1">
    <name type="scientific">marine metagenome</name>
    <dbReference type="NCBI Taxonomy" id="408172"/>
    <lineage>
        <taxon>unclassified sequences</taxon>
        <taxon>metagenomes</taxon>
        <taxon>ecological metagenomes</taxon>
    </lineage>
</organism>
<protein>
    <submittedName>
        <fullName evidence="1">Uncharacterized protein</fullName>
    </submittedName>
</protein>
<dbReference type="PROSITE" id="PS51257">
    <property type="entry name" value="PROKAR_LIPOPROTEIN"/>
    <property type="match status" value="1"/>
</dbReference>